<name>A0A1M6YU31_PSETH</name>
<dbReference type="PANTHER" id="PTHR12631:SF10">
    <property type="entry name" value="BETA-XYLOSIDASE-LIKE PROTEIN-RELATED"/>
    <property type="match status" value="1"/>
</dbReference>
<dbReference type="OrthoDB" id="7594877at2"/>
<dbReference type="InterPro" id="IPR051923">
    <property type="entry name" value="Glycosyl_Hydrolase_39"/>
</dbReference>
<keyword evidence="1 3" id="KW-0378">Hydrolase</keyword>
<evidence type="ECO:0000313" key="5">
    <source>
        <dbReference type="EMBL" id="SHL21844.1"/>
    </source>
</evidence>
<dbReference type="STRING" id="1848.SAMN05443637_12178"/>
<dbReference type="PROSITE" id="PS00659">
    <property type="entry name" value="GLYCOSYL_HYDROL_F5"/>
    <property type="match status" value="1"/>
</dbReference>
<dbReference type="SUPFAM" id="SSF51445">
    <property type="entry name" value="(Trans)glycosidases"/>
    <property type="match status" value="1"/>
</dbReference>
<dbReference type="GO" id="GO:0004553">
    <property type="term" value="F:hydrolase activity, hydrolyzing O-glycosyl compounds"/>
    <property type="evidence" value="ECO:0007669"/>
    <property type="project" value="InterPro"/>
</dbReference>
<dbReference type="PANTHER" id="PTHR12631">
    <property type="entry name" value="ALPHA-L-IDURONIDASE"/>
    <property type="match status" value="1"/>
</dbReference>
<dbReference type="RefSeq" id="WP_073459587.1">
    <property type="nucleotide sequence ID" value="NZ_CALGVN010000008.1"/>
</dbReference>
<dbReference type="Pfam" id="PF00150">
    <property type="entry name" value="Cellulase"/>
    <property type="match status" value="1"/>
</dbReference>
<reference evidence="5 6" key="1">
    <citation type="submission" date="2016-11" db="EMBL/GenBank/DDBJ databases">
        <authorList>
            <person name="Jaros S."/>
            <person name="Januszkiewicz K."/>
            <person name="Wedrychowicz H."/>
        </authorList>
    </citation>
    <scope>NUCLEOTIDE SEQUENCE [LARGE SCALE GENOMIC DNA]</scope>
    <source>
        <strain evidence="5 6">DSM 43832</strain>
    </source>
</reference>
<proteinExistence type="inferred from homology"/>
<dbReference type="Gene3D" id="3.20.20.80">
    <property type="entry name" value="Glycosidases"/>
    <property type="match status" value="1"/>
</dbReference>
<protein>
    <submittedName>
        <fullName evidence="5">Endo-1,4-beta-xylanase, GH35 family</fullName>
    </submittedName>
</protein>
<keyword evidence="5" id="KW-0119">Carbohydrate metabolism</keyword>
<dbReference type="InterPro" id="IPR001547">
    <property type="entry name" value="Glyco_hydro_5"/>
</dbReference>
<dbReference type="InterPro" id="IPR017853">
    <property type="entry name" value="GH"/>
</dbReference>
<dbReference type="Proteomes" id="UP000184363">
    <property type="component" value="Unassembled WGS sequence"/>
</dbReference>
<evidence type="ECO:0000256" key="1">
    <source>
        <dbReference type="ARBA" id="ARBA00022801"/>
    </source>
</evidence>
<evidence type="ECO:0000256" key="3">
    <source>
        <dbReference type="RuleBase" id="RU361153"/>
    </source>
</evidence>
<dbReference type="EMBL" id="FRAP01000021">
    <property type="protein sequence ID" value="SHL21844.1"/>
    <property type="molecule type" value="Genomic_DNA"/>
</dbReference>
<evidence type="ECO:0000313" key="6">
    <source>
        <dbReference type="Proteomes" id="UP000184363"/>
    </source>
</evidence>
<feature type="domain" description="Glycoside hydrolase family 5" evidence="4">
    <location>
        <begin position="52"/>
        <end position="278"/>
    </location>
</feature>
<dbReference type="InterPro" id="IPR018087">
    <property type="entry name" value="Glyco_hydro_5_CS"/>
</dbReference>
<organism evidence="5 6">
    <name type="scientific">Pseudonocardia thermophila</name>
    <dbReference type="NCBI Taxonomy" id="1848"/>
    <lineage>
        <taxon>Bacteria</taxon>
        <taxon>Bacillati</taxon>
        <taxon>Actinomycetota</taxon>
        <taxon>Actinomycetes</taxon>
        <taxon>Pseudonocardiales</taxon>
        <taxon>Pseudonocardiaceae</taxon>
        <taxon>Pseudonocardia</taxon>
    </lineage>
</organism>
<keyword evidence="5" id="KW-0858">Xylan degradation</keyword>
<evidence type="ECO:0000259" key="4">
    <source>
        <dbReference type="Pfam" id="PF00150"/>
    </source>
</evidence>
<sequence length="369" mass="38740">MRLVVTGGVVAALAGLIAGVLGLVFPRTAVPATVPYFGMAYGNTLAGMSDADLRRALDDAVDLGMSTVRMDLGWNDVQPDGPGSFTWEATDRVVDAARRRGLALIMVVAYAPRWAQAPGCPYVTCPPADPTAIGPFAREAAQRYADRVLAWEIWNEPNVAGFWGPQVDPAAYTELLRTASHAIRTVDPDATVVLGGLASVQDTATSVSAPAFLDEVAAAGGLTAVTGIGFHPYTFPLLPRQSAAADGSWAEIDDLRAVLSRHGFPGLPVWLTEYGAPTGGAGRAYGGRGPVPPGTTHVTEEQQARIAADAVDLVRADPGIVAMAWYSDRDLDTGSPSDLDNFGLRRTDGTAKPAYERLREALVAGRTAG</sequence>
<dbReference type="AlphaFoldDB" id="A0A1M6YU31"/>
<dbReference type="GO" id="GO:0045493">
    <property type="term" value="P:xylan catabolic process"/>
    <property type="evidence" value="ECO:0007669"/>
    <property type="project" value="UniProtKB-KW"/>
</dbReference>
<gene>
    <name evidence="5" type="ORF">SAMN05443637_12178</name>
</gene>
<evidence type="ECO:0000256" key="2">
    <source>
        <dbReference type="ARBA" id="ARBA00023295"/>
    </source>
</evidence>
<keyword evidence="6" id="KW-1185">Reference proteome</keyword>
<keyword evidence="2 3" id="KW-0326">Glycosidase</keyword>
<accession>A0A1M6YU31</accession>
<comment type="similarity">
    <text evidence="3">Belongs to the glycosyl hydrolase 5 (cellulase A) family.</text>
</comment>
<keyword evidence="5" id="KW-0624">Polysaccharide degradation</keyword>